<dbReference type="EMBL" id="JAGINW010000001">
    <property type="protein sequence ID" value="MBP2327574.1"/>
    <property type="molecule type" value="Genomic_DNA"/>
</dbReference>
<evidence type="ECO:0000313" key="1">
    <source>
        <dbReference type="EMBL" id="MBP2327574.1"/>
    </source>
</evidence>
<keyword evidence="2" id="KW-1185">Reference proteome</keyword>
<sequence>MPPSLTDLDAIRTVAAGESLLSAGSPSRLFAVDQAGLALALTAIDLLAWPQTTCASGMRASRPIPSGAR</sequence>
<gene>
    <name evidence="1" type="ORF">JOF56_007959</name>
</gene>
<reference evidence="1 2" key="1">
    <citation type="submission" date="2021-03" db="EMBL/GenBank/DDBJ databases">
        <title>Sequencing the genomes of 1000 actinobacteria strains.</title>
        <authorList>
            <person name="Klenk H.-P."/>
        </authorList>
    </citation>
    <scope>NUCLEOTIDE SEQUENCE [LARGE SCALE GENOMIC DNA]</scope>
    <source>
        <strain evidence="1 2">DSM 46670</strain>
    </source>
</reference>
<dbReference type="RefSeq" id="WP_209644499.1">
    <property type="nucleotide sequence ID" value="NZ_JAGINW010000001.1"/>
</dbReference>
<name>A0ABS4TT50_9PSEU</name>
<comment type="caution">
    <text evidence="1">The sequence shown here is derived from an EMBL/GenBank/DDBJ whole genome shotgun (WGS) entry which is preliminary data.</text>
</comment>
<protein>
    <submittedName>
        <fullName evidence="1">Uncharacterized protein</fullName>
    </submittedName>
</protein>
<organism evidence="1 2">
    <name type="scientific">Kibdelosporangium banguiense</name>
    <dbReference type="NCBI Taxonomy" id="1365924"/>
    <lineage>
        <taxon>Bacteria</taxon>
        <taxon>Bacillati</taxon>
        <taxon>Actinomycetota</taxon>
        <taxon>Actinomycetes</taxon>
        <taxon>Pseudonocardiales</taxon>
        <taxon>Pseudonocardiaceae</taxon>
        <taxon>Kibdelosporangium</taxon>
    </lineage>
</organism>
<accession>A0ABS4TT50</accession>
<proteinExistence type="predicted"/>
<dbReference type="Proteomes" id="UP001519332">
    <property type="component" value="Unassembled WGS sequence"/>
</dbReference>
<evidence type="ECO:0000313" key="2">
    <source>
        <dbReference type="Proteomes" id="UP001519332"/>
    </source>
</evidence>